<keyword evidence="8" id="KW-0051">Antiviral defense</keyword>
<dbReference type="InterPro" id="IPR030931">
    <property type="entry name" value="Group_II_RT_mat"/>
</dbReference>
<evidence type="ECO:0000256" key="5">
    <source>
        <dbReference type="ARBA" id="ARBA00022723"/>
    </source>
</evidence>
<evidence type="ECO:0000256" key="3">
    <source>
        <dbReference type="ARBA" id="ARBA00022679"/>
    </source>
</evidence>
<dbReference type="Pfam" id="PF08388">
    <property type="entry name" value="GIIM"/>
    <property type="match status" value="1"/>
</dbReference>
<dbReference type="InterPro" id="IPR000123">
    <property type="entry name" value="Reverse_transcriptase_msDNA"/>
</dbReference>
<dbReference type="EMBL" id="WKKX01001332">
    <property type="protein sequence ID" value="MSE09845.1"/>
    <property type="molecule type" value="Genomic_DNA"/>
</dbReference>
<comment type="catalytic activity">
    <reaction evidence="10">
        <text>DNA(n) + a 2'-deoxyribonucleoside 5'-triphosphate = DNA(n+1) + diphosphate</text>
        <dbReference type="Rhea" id="RHEA:22508"/>
        <dbReference type="Rhea" id="RHEA-COMP:17339"/>
        <dbReference type="Rhea" id="RHEA-COMP:17340"/>
        <dbReference type="ChEBI" id="CHEBI:33019"/>
        <dbReference type="ChEBI" id="CHEBI:61560"/>
        <dbReference type="ChEBI" id="CHEBI:173112"/>
        <dbReference type="EC" id="2.7.7.49"/>
    </reaction>
</comment>
<evidence type="ECO:0000256" key="2">
    <source>
        <dbReference type="ARBA" id="ARBA00022457"/>
    </source>
</evidence>
<evidence type="ECO:0000256" key="8">
    <source>
        <dbReference type="ARBA" id="ARBA00023118"/>
    </source>
</evidence>
<dbReference type="InterPro" id="IPR043128">
    <property type="entry name" value="Rev_trsase/Diguanyl_cyclase"/>
</dbReference>
<evidence type="ECO:0000256" key="10">
    <source>
        <dbReference type="ARBA" id="ARBA00048173"/>
    </source>
</evidence>
<evidence type="ECO:0000256" key="6">
    <source>
        <dbReference type="ARBA" id="ARBA00022842"/>
    </source>
</evidence>
<dbReference type="InterPro" id="IPR013597">
    <property type="entry name" value="Mat_intron_G2"/>
</dbReference>
<dbReference type="InterPro" id="IPR051083">
    <property type="entry name" value="GrpII_Intron_Splice-Mob/Def"/>
</dbReference>
<keyword evidence="6" id="KW-0460">Magnesium</keyword>
<dbReference type="CDD" id="cd01651">
    <property type="entry name" value="RT_G2_intron"/>
    <property type="match status" value="1"/>
</dbReference>
<keyword evidence="13" id="KW-0614">Plasmid</keyword>
<gene>
    <name evidence="13" type="primary">ltrA</name>
    <name evidence="12" type="ORF">GKC33_09035</name>
    <name evidence="13" type="ORF">GKC33_14640</name>
</gene>
<dbReference type="GO" id="GO:0003723">
    <property type="term" value="F:RNA binding"/>
    <property type="evidence" value="ECO:0007669"/>
    <property type="project" value="InterPro"/>
</dbReference>
<geneLocation type="plasmid" evidence="13">
    <name>unnamed01</name>
</geneLocation>
<dbReference type="InterPro" id="IPR043502">
    <property type="entry name" value="DNA/RNA_pol_sf"/>
</dbReference>
<dbReference type="GO" id="GO:0046872">
    <property type="term" value="F:metal ion binding"/>
    <property type="evidence" value="ECO:0007669"/>
    <property type="project" value="UniProtKB-KW"/>
</dbReference>
<dbReference type="EMBL" id="WKKX01000458">
    <property type="protein sequence ID" value="MSE08831.1"/>
    <property type="molecule type" value="Genomic_DNA"/>
</dbReference>
<dbReference type="PANTHER" id="PTHR34047">
    <property type="entry name" value="NUCLEAR INTRON MATURASE 1, MITOCHONDRIAL-RELATED"/>
    <property type="match status" value="1"/>
</dbReference>
<name>A0A7X2MHX4_9LACO</name>
<dbReference type="NCBIfam" id="TIGR04416">
    <property type="entry name" value="group_II_RT_mat"/>
    <property type="match status" value="1"/>
</dbReference>
<comment type="similarity">
    <text evidence="9">Belongs to the bacterial reverse transcriptase family.</text>
</comment>
<keyword evidence="7 13" id="KW-0695">RNA-directed DNA polymerase</keyword>
<evidence type="ECO:0000259" key="11">
    <source>
        <dbReference type="PROSITE" id="PS50878"/>
    </source>
</evidence>
<keyword evidence="4 13" id="KW-0548">Nucleotidyltransferase</keyword>
<comment type="caution">
    <text evidence="13">The sequence shown here is derived from an EMBL/GenBank/DDBJ whole genome shotgun (WGS) entry which is preliminary data.</text>
</comment>
<organism evidence="13 14">
    <name type="scientific">Ligilactobacillus salivarius</name>
    <dbReference type="NCBI Taxonomy" id="1624"/>
    <lineage>
        <taxon>Bacteria</taxon>
        <taxon>Bacillati</taxon>
        <taxon>Bacillota</taxon>
        <taxon>Bacilli</taxon>
        <taxon>Lactobacillales</taxon>
        <taxon>Lactobacillaceae</taxon>
        <taxon>Ligilactobacillus</taxon>
    </lineage>
</organism>
<sequence length="460" mass="53399">MQQSQKTGIQADRLSRIDLENQKYTRVRSTSFGENKGMGVTIQEKVLARNNLNKAYLRVKRNGGAAGIDEMTVDELFQYLRENKEELITGLREGSYKPLPVKRVEIPKPDGGTRKLGIPTVIDRMVQQAVAQVLTPIFEEIFSENSFGFRPNRGAQGAIDRVISYYNQGYKRVVDLDLKAYFDNVNHDLMMKYLQQYIDDEWTLKLIRKFLTSGVLDNGLFIRSEKGTPQGGPLSPLLANIYLNELDKELTKRGHRFVRYADDCNIYVKSQRAGERVMRSITRFLEKQLKVKVNTDKTQVGSPLKLKFLGFSLGVNSKGAYARPSEESRKRVRQVLKMITKRNRGISLNDMFKEIYQKMRGWLQYYSIGKMTTFIRYLDQWLRSRIRQYIWKQWKKTKTRIVNLKKLGLSQQGAYTFAMTRKGYWRAAHSKTLTYTLTNRKLEQLGLINMSKVLQSIQSD</sequence>
<evidence type="ECO:0000313" key="12">
    <source>
        <dbReference type="EMBL" id="MSE08831.1"/>
    </source>
</evidence>
<feature type="domain" description="Reverse transcriptase" evidence="11">
    <location>
        <begin position="87"/>
        <end position="313"/>
    </location>
</feature>
<evidence type="ECO:0000256" key="9">
    <source>
        <dbReference type="ARBA" id="ARBA00034120"/>
    </source>
</evidence>
<dbReference type="InterPro" id="IPR000477">
    <property type="entry name" value="RT_dom"/>
</dbReference>
<protein>
    <recommendedName>
        <fullName evidence="1">RNA-directed DNA polymerase</fullName>
        <ecNumber evidence="1">2.7.7.49</ecNumber>
    </recommendedName>
</protein>
<evidence type="ECO:0000256" key="4">
    <source>
        <dbReference type="ARBA" id="ARBA00022695"/>
    </source>
</evidence>
<dbReference type="AlphaFoldDB" id="A0A7X2MHX4"/>
<dbReference type="PRINTS" id="PR00866">
    <property type="entry name" value="RNADNAPOLMS"/>
</dbReference>
<keyword evidence="2" id="KW-0515">Mutator protein</keyword>
<proteinExistence type="inferred from homology"/>
<dbReference type="PANTHER" id="PTHR34047:SF8">
    <property type="entry name" value="PROTEIN YKFC"/>
    <property type="match status" value="1"/>
</dbReference>
<dbReference type="GO" id="GO:0003964">
    <property type="term" value="F:RNA-directed DNA polymerase activity"/>
    <property type="evidence" value="ECO:0007669"/>
    <property type="project" value="UniProtKB-KW"/>
</dbReference>
<dbReference type="PROSITE" id="PS50878">
    <property type="entry name" value="RT_POL"/>
    <property type="match status" value="1"/>
</dbReference>
<dbReference type="GO" id="GO:0051607">
    <property type="term" value="P:defense response to virus"/>
    <property type="evidence" value="ECO:0007669"/>
    <property type="project" value="UniProtKB-KW"/>
</dbReference>
<evidence type="ECO:0000256" key="1">
    <source>
        <dbReference type="ARBA" id="ARBA00012493"/>
    </source>
</evidence>
<evidence type="ECO:0000313" key="14">
    <source>
        <dbReference type="Proteomes" id="UP000467635"/>
    </source>
</evidence>
<dbReference type="Gene3D" id="3.30.70.270">
    <property type="match status" value="1"/>
</dbReference>
<evidence type="ECO:0000313" key="13">
    <source>
        <dbReference type="EMBL" id="MSE09845.1"/>
    </source>
</evidence>
<accession>A0A7X2MHX4</accession>
<dbReference type="SUPFAM" id="SSF56672">
    <property type="entry name" value="DNA/RNA polymerases"/>
    <property type="match status" value="1"/>
</dbReference>
<evidence type="ECO:0000256" key="7">
    <source>
        <dbReference type="ARBA" id="ARBA00022918"/>
    </source>
</evidence>
<dbReference type="Proteomes" id="UP000467635">
    <property type="component" value="Unassembled WGS sequence"/>
</dbReference>
<dbReference type="EC" id="2.7.7.49" evidence="1"/>
<reference evidence="13 14" key="1">
    <citation type="submission" date="2019-11" db="EMBL/GenBank/DDBJ databases">
        <title>Draft Genome Sequence of Plant Growth-Promoting Rhizosphere-Associated Bacteria.</title>
        <authorList>
            <person name="Vasilyev I.Y."/>
            <person name="Radchenko V."/>
            <person name="Ilnitskaya E.V."/>
        </authorList>
    </citation>
    <scope>NUCLEOTIDE SEQUENCE [LARGE SCALE GENOMIC DNA]</scope>
    <source>
        <strain evidence="13 14">VRA_01-1sq_f</strain>
        <plasmid evidence="13">unnamed01</plasmid>
    </source>
</reference>
<dbReference type="Pfam" id="PF00078">
    <property type="entry name" value="RVT_1"/>
    <property type="match status" value="1"/>
</dbReference>
<keyword evidence="3 13" id="KW-0808">Transferase</keyword>
<keyword evidence="5" id="KW-0479">Metal-binding</keyword>